<dbReference type="RefSeq" id="WP_062241572.1">
    <property type="nucleotide sequence ID" value="NZ_JBIAXA010000009.1"/>
</dbReference>
<evidence type="ECO:0000256" key="5">
    <source>
        <dbReference type="ARBA" id="ARBA00022714"/>
    </source>
</evidence>
<reference evidence="15 16" key="1">
    <citation type="submission" date="2015-10" db="EMBL/GenBank/DDBJ databases">
        <title>Draft genome sequence of Streptomyces griseorubiginosus DSM 40469, type strain for the species Streptomyces griseorubiginosus.</title>
        <authorList>
            <person name="Ruckert C."/>
            <person name="Winkler A."/>
            <person name="Kalinowski J."/>
            <person name="Kampfer P."/>
            <person name="Glaeser S."/>
        </authorList>
    </citation>
    <scope>NUCLEOTIDE SEQUENCE [LARGE SCALE GENOMIC DNA]</scope>
    <source>
        <strain evidence="15 16">DSM 40469</strain>
    </source>
</reference>
<dbReference type="GO" id="GO:0051537">
    <property type="term" value="F:2 iron, 2 sulfur cluster binding"/>
    <property type="evidence" value="ECO:0007669"/>
    <property type="project" value="UniProtKB-KW"/>
</dbReference>
<dbReference type="PANTHER" id="PTHR47354:SF8">
    <property type="entry name" value="1,2-PHENYLACETYL-COA EPOXIDASE, SUBUNIT E"/>
    <property type="match status" value="1"/>
</dbReference>
<dbReference type="SUPFAM" id="SSF63380">
    <property type="entry name" value="Riboflavin synthase domain-like"/>
    <property type="match status" value="1"/>
</dbReference>
<comment type="subcellular location">
    <subcellularLocation>
        <location evidence="2">Membrane</location>
        <topology evidence="2">Multi-pass membrane protein</topology>
    </subcellularLocation>
</comment>
<keyword evidence="9" id="KW-0560">Oxidoreductase</keyword>
<dbReference type="CDD" id="cd06198">
    <property type="entry name" value="FNR_like_3"/>
    <property type="match status" value="1"/>
</dbReference>
<gene>
    <name evidence="15" type="ORF">AQJ54_26795</name>
</gene>
<dbReference type="InterPro" id="IPR039261">
    <property type="entry name" value="FNR_nucleotide-bd"/>
</dbReference>
<keyword evidence="7" id="KW-0274">FAD</keyword>
<comment type="caution">
    <text evidence="15">The sequence shown here is derived from an EMBL/GenBank/DDBJ whole genome shotgun (WGS) entry which is preliminary data.</text>
</comment>
<evidence type="ECO:0000256" key="11">
    <source>
        <dbReference type="ARBA" id="ARBA00023014"/>
    </source>
</evidence>
<evidence type="ECO:0000256" key="6">
    <source>
        <dbReference type="ARBA" id="ARBA00022723"/>
    </source>
</evidence>
<feature type="transmembrane region" description="Helical" evidence="13">
    <location>
        <begin position="202"/>
        <end position="222"/>
    </location>
</feature>
<evidence type="ECO:0000256" key="13">
    <source>
        <dbReference type="SAM" id="Phobius"/>
    </source>
</evidence>
<dbReference type="Gene3D" id="2.40.30.10">
    <property type="entry name" value="Translation factors"/>
    <property type="match status" value="1"/>
</dbReference>
<dbReference type="InterPro" id="IPR017927">
    <property type="entry name" value="FAD-bd_FR_type"/>
</dbReference>
<dbReference type="Pfam" id="PF01794">
    <property type="entry name" value="Ferric_reduct"/>
    <property type="match status" value="1"/>
</dbReference>
<evidence type="ECO:0000256" key="9">
    <source>
        <dbReference type="ARBA" id="ARBA00023002"/>
    </source>
</evidence>
<feature type="transmembrane region" description="Helical" evidence="13">
    <location>
        <begin position="98"/>
        <end position="119"/>
    </location>
</feature>
<dbReference type="AlphaFoldDB" id="A0A101RX60"/>
<dbReference type="Gene3D" id="3.40.50.80">
    <property type="entry name" value="Nucleotide-binding domain of ferredoxin-NADP reductase (FNR) module"/>
    <property type="match status" value="1"/>
</dbReference>
<evidence type="ECO:0000313" key="16">
    <source>
        <dbReference type="Proteomes" id="UP000054375"/>
    </source>
</evidence>
<feature type="transmembrane region" description="Helical" evidence="13">
    <location>
        <begin position="53"/>
        <end position="77"/>
    </location>
</feature>
<dbReference type="EMBL" id="LMWV01000022">
    <property type="protein sequence ID" value="KUN63378.1"/>
    <property type="molecule type" value="Genomic_DNA"/>
</dbReference>
<accession>A0A101RX60</accession>
<keyword evidence="10" id="KW-0408">Iron</keyword>
<dbReference type="PANTHER" id="PTHR47354">
    <property type="entry name" value="NADH OXIDOREDUCTASE HCR"/>
    <property type="match status" value="1"/>
</dbReference>
<proteinExistence type="predicted"/>
<feature type="transmembrane region" description="Helical" evidence="13">
    <location>
        <begin position="21"/>
        <end position="41"/>
    </location>
</feature>
<feature type="transmembrane region" description="Helical" evidence="13">
    <location>
        <begin position="168"/>
        <end position="190"/>
    </location>
</feature>
<keyword evidence="6" id="KW-0479">Metal-binding</keyword>
<evidence type="ECO:0000256" key="8">
    <source>
        <dbReference type="ARBA" id="ARBA00022989"/>
    </source>
</evidence>
<keyword evidence="3" id="KW-0285">Flavoprotein</keyword>
<sequence length="450" mass="48764">MTTVYERRAAPAVAPPARRSPAGVVLALLWAGAAAVLALWWTDTGSVVGAAGWLTGAGRIAGLLCGYACAVLVGLMARVPLLERRVGSDRVARWHAMAGRYTVCLLLAHVGLILAGYAAQDGASLWHETVTVVLDYPEMLKATAGTVILLAVGVTSARAVRRRTSHEFWYYVHLLTYAAVFLSFGHQLALGNDFNGNTAATAAWYALYLGVAALVLWFRVLAPVRLNLRHRLRVESVHREAPGVYSVVVHGRRLDELGARAGQFFRWRFLGEGMGWTSTPYSLSAPPRRDRMRITVKALGDHSTAVALLRPGTRVWAEGPYGSLTGDRQSSPKSLLVAAGVGITPMRALFETLPGEVTLLYRARTAEDLALGGELEALARWRGAKVLYALNGPDGRRPNLSAPALRSAVPDLAGHDVYICGPHGFARDLYEELRAAGVPDRRIHHESFEL</sequence>
<name>A0A101RX60_9ACTN</name>
<keyword evidence="16" id="KW-1185">Reference proteome</keyword>
<evidence type="ECO:0000313" key="15">
    <source>
        <dbReference type="EMBL" id="KUN63378.1"/>
    </source>
</evidence>
<evidence type="ECO:0000256" key="3">
    <source>
        <dbReference type="ARBA" id="ARBA00022630"/>
    </source>
</evidence>
<dbReference type="GO" id="GO:0046872">
    <property type="term" value="F:metal ion binding"/>
    <property type="evidence" value="ECO:0007669"/>
    <property type="project" value="UniProtKB-KW"/>
</dbReference>
<organism evidence="15 16">
    <name type="scientific">Streptomyces griseorubiginosus</name>
    <dbReference type="NCBI Taxonomy" id="67304"/>
    <lineage>
        <taxon>Bacteria</taxon>
        <taxon>Bacillati</taxon>
        <taxon>Actinomycetota</taxon>
        <taxon>Actinomycetes</taxon>
        <taxon>Kitasatosporales</taxon>
        <taxon>Streptomycetaceae</taxon>
        <taxon>Streptomyces</taxon>
    </lineage>
</organism>
<evidence type="ECO:0000256" key="12">
    <source>
        <dbReference type="ARBA" id="ARBA00023136"/>
    </source>
</evidence>
<dbReference type="PROSITE" id="PS51384">
    <property type="entry name" value="FAD_FR"/>
    <property type="match status" value="1"/>
</dbReference>
<dbReference type="InterPro" id="IPR050415">
    <property type="entry name" value="MRET"/>
</dbReference>
<evidence type="ECO:0000256" key="1">
    <source>
        <dbReference type="ARBA" id="ARBA00001974"/>
    </source>
</evidence>
<dbReference type="GO" id="GO:0050660">
    <property type="term" value="F:flavin adenine dinucleotide binding"/>
    <property type="evidence" value="ECO:0007669"/>
    <property type="project" value="TreeGrafter"/>
</dbReference>
<keyword evidence="4 13" id="KW-0812">Transmembrane</keyword>
<dbReference type="InterPro" id="IPR013130">
    <property type="entry name" value="Fe3_Rdtase_TM_dom"/>
</dbReference>
<comment type="cofactor">
    <cofactor evidence="1">
        <name>FAD</name>
        <dbReference type="ChEBI" id="CHEBI:57692"/>
    </cofactor>
</comment>
<keyword evidence="12 13" id="KW-0472">Membrane</keyword>
<dbReference type="InterPro" id="IPR001433">
    <property type="entry name" value="OxRdtase_FAD/NAD-bd"/>
</dbReference>
<feature type="transmembrane region" description="Helical" evidence="13">
    <location>
        <begin position="139"/>
        <end position="156"/>
    </location>
</feature>
<dbReference type="SUPFAM" id="SSF52343">
    <property type="entry name" value="Ferredoxin reductase-like, C-terminal NADP-linked domain"/>
    <property type="match status" value="1"/>
</dbReference>
<feature type="domain" description="FAD-binding FR-type" evidence="14">
    <location>
        <begin position="227"/>
        <end position="327"/>
    </location>
</feature>
<dbReference type="GO" id="GO:0016020">
    <property type="term" value="C:membrane"/>
    <property type="evidence" value="ECO:0007669"/>
    <property type="project" value="UniProtKB-SubCell"/>
</dbReference>
<evidence type="ECO:0000256" key="7">
    <source>
        <dbReference type="ARBA" id="ARBA00022827"/>
    </source>
</evidence>
<dbReference type="Pfam" id="PF00175">
    <property type="entry name" value="NAD_binding_1"/>
    <property type="match status" value="1"/>
</dbReference>
<keyword evidence="11" id="KW-0411">Iron-sulfur</keyword>
<evidence type="ECO:0000256" key="4">
    <source>
        <dbReference type="ARBA" id="ARBA00022692"/>
    </source>
</evidence>
<evidence type="ECO:0000256" key="10">
    <source>
        <dbReference type="ARBA" id="ARBA00023004"/>
    </source>
</evidence>
<protein>
    <submittedName>
        <fullName evidence="15">Ferric reductase</fullName>
    </submittedName>
</protein>
<keyword evidence="5" id="KW-0001">2Fe-2S</keyword>
<evidence type="ECO:0000259" key="14">
    <source>
        <dbReference type="PROSITE" id="PS51384"/>
    </source>
</evidence>
<dbReference type="Proteomes" id="UP000054375">
    <property type="component" value="Unassembled WGS sequence"/>
</dbReference>
<dbReference type="InterPro" id="IPR017938">
    <property type="entry name" value="Riboflavin_synthase-like_b-brl"/>
</dbReference>
<dbReference type="GO" id="GO:0016491">
    <property type="term" value="F:oxidoreductase activity"/>
    <property type="evidence" value="ECO:0007669"/>
    <property type="project" value="UniProtKB-KW"/>
</dbReference>
<evidence type="ECO:0000256" key="2">
    <source>
        <dbReference type="ARBA" id="ARBA00004141"/>
    </source>
</evidence>
<keyword evidence="8 13" id="KW-1133">Transmembrane helix</keyword>